<dbReference type="SUPFAM" id="SSF53800">
    <property type="entry name" value="Chelatase"/>
    <property type="match status" value="1"/>
</dbReference>
<keyword evidence="1 4" id="KW-0479">Metal-binding</keyword>
<feature type="active site" description="Proton acceptor" evidence="2">
    <location>
        <position position="145"/>
    </location>
</feature>
<evidence type="ECO:0000256" key="1">
    <source>
        <dbReference type="PIRNR" id="PIRNR033579"/>
    </source>
</evidence>
<dbReference type="GO" id="GO:0046872">
    <property type="term" value="F:metal ion binding"/>
    <property type="evidence" value="ECO:0007669"/>
    <property type="project" value="UniProtKB-KW"/>
</dbReference>
<comment type="catalytic activity">
    <reaction evidence="1">
        <text>Co-sirohydrochlorin + 2 H(+) = sirohydrochlorin + Co(2+)</text>
        <dbReference type="Rhea" id="RHEA:15893"/>
        <dbReference type="ChEBI" id="CHEBI:15378"/>
        <dbReference type="ChEBI" id="CHEBI:48828"/>
        <dbReference type="ChEBI" id="CHEBI:58351"/>
        <dbReference type="ChEBI" id="CHEBI:60049"/>
        <dbReference type="EC" id="4.99.1.3"/>
    </reaction>
</comment>
<comment type="function">
    <text evidence="1">Cobalt chelatase responsible for the insertion of cobalt during anaerobic cobalamin biosynthesis. Can catalyze the insertion of Co(2+) into either sirohydrochlorin or precorrin-2.</text>
</comment>
<gene>
    <name evidence="5" type="ORF">PZS58_06955</name>
</gene>
<keyword evidence="4" id="KW-0170">Cobalt</keyword>
<dbReference type="GO" id="GO:0016852">
    <property type="term" value="F:sirohydrochlorin cobaltochelatase activity"/>
    <property type="evidence" value="ECO:0007669"/>
    <property type="project" value="UniProtKB-UniRule"/>
</dbReference>
<evidence type="ECO:0000313" key="6">
    <source>
        <dbReference type="Proteomes" id="UP001163056"/>
    </source>
</evidence>
<accession>A0AAJ1JGZ8</accession>
<reference evidence="5 6" key="1">
    <citation type="submission" date="2023-03" db="EMBL/GenBank/DDBJ databases">
        <title>WGS of NDM-producing Providencia thailandensis from Ukrainian patients.</title>
        <authorList>
            <person name="Zabicka D."/>
            <person name="Izdebski R."/>
            <person name="Urbanowicz P."/>
            <person name="Biedrzycka M."/>
            <person name="Guzek A."/>
            <person name="Gniadkowski M."/>
        </authorList>
    </citation>
    <scope>NUCLEOTIDE SEQUENCE [LARGE SCALE GENOMIC DNA]</scope>
    <source>
        <strain evidence="5 6">8015-22</strain>
    </source>
</reference>
<comment type="caution">
    <text evidence="5">The sequence shown here is derived from an EMBL/GenBank/DDBJ whole genome shotgun (WGS) entry which is preliminary data.</text>
</comment>
<feature type="binding site" evidence="4">
    <location>
        <position position="175"/>
    </location>
    <ligand>
        <name>Co(2+)</name>
        <dbReference type="ChEBI" id="CHEBI:48828"/>
    </ligand>
</feature>
<name>A0AAJ1JGZ8_PROST</name>
<dbReference type="InterPro" id="IPR010388">
    <property type="entry name" value="Anaerobic_Co-chelatase"/>
</dbReference>
<organism evidence="5 6">
    <name type="scientific">Providencia stuartii</name>
    <dbReference type="NCBI Taxonomy" id="588"/>
    <lineage>
        <taxon>Bacteria</taxon>
        <taxon>Pseudomonadati</taxon>
        <taxon>Pseudomonadota</taxon>
        <taxon>Gammaproteobacteria</taxon>
        <taxon>Enterobacterales</taxon>
        <taxon>Morganellaceae</taxon>
        <taxon>Providencia</taxon>
    </lineage>
</organism>
<feature type="binding site" evidence="3">
    <location>
        <begin position="85"/>
        <end position="92"/>
    </location>
    <ligand>
        <name>substrate</name>
    </ligand>
</feature>
<dbReference type="EMBL" id="JAREJI010000003">
    <property type="protein sequence ID" value="MDE8769269.1"/>
    <property type="molecule type" value="Genomic_DNA"/>
</dbReference>
<dbReference type="NCBIfam" id="NF047852">
    <property type="entry name" value="SiroCoChCbiK"/>
    <property type="match status" value="1"/>
</dbReference>
<dbReference type="AlphaFoldDB" id="A0AAJ1JGZ8"/>
<dbReference type="CDD" id="cd03413">
    <property type="entry name" value="CbiK_C"/>
    <property type="match status" value="1"/>
</dbReference>
<feature type="binding site" evidence="3">
    <location>
        <position position="207"/>
    </location>
    <ligand>
        <name>Co(2+)</name>
        <dbReference type="ChEBI" id="CHEBI:48828"/>
    </ligand>
</feature>
<evidence type="ECO:0000256" key="4">
    <source>
        <dbReference type="PIRSR" id="PIRSR033579-3"/>
    </source>
</evidence>
<evidence type="ECO:0000256" key="2">
    <source>
        <dbReference type="PIRSR" id="PIRSR033579-1"/>
    </source>
</evidence>
<dbReference type="PIRSF" id="PIRSF033579">
    <property type="entry name" value="Anaer_Co_chel"/>
    <property type="match status" value="1"/>
</dbReference>
<feature type="binding site" evidence="3">
    <location>
        <begin position="202"/>
        <end position="203"/>
    </location>
    <ligand>
        <name>substrate</name>
    </ligand>
</feature>
<sequence length="263" mass="29956">MKKALLVISFGTSYAKTRQKNIESCEKQLAAAFPGRDFFRAFTSGMIIRKLKERDNLHIHNPEEALRHLYELGYEDVAIQSLHVINGDEYEKIVGQVENYRPFFRSVCIGKPLLSSFEDYSQLITALYYQIPELKEDERVVFMGHGATHHAFSAYACLDHMMTNSGFPGRVGAVESYPEIELLIKGLKAEKIRKVHLMPLMLVAGDHAINDMASDEEDSWKTQLQQVGIEATPWLQGMGENNMIRQMFVEHLAQAINTLESYP</sequence>
<evidence type="ECO:0000313" key="5">
    <source>
        <dbReference type="EMBL" id="MDE8769269.1"/>
    </source>
</evidence>
<keyword evidence="1" id="KW-0456">Lyase</keyword>
<feature type="binding site" evidence="4">
    <location>
        <position position="145"/>
    </location>
    <ligand>
        <name>Co(2+)</name>
        <dbReference type="ChEBI" id="CHEBI:48828"/>
    </ligand>
</feature>
<proteinExistence type="inferred from homology"/>
<evidence type="ECO:0000256" key="3">
    <source>
        <dbReference type="PIRSR" id="PIRSR033579-2"/>
    </source>
</evidence>
<dbReference type="CDD" id="cd03412">
    <property type="entry name" value="CbiK_N"/>
    <property type="match status" value="1"/>
</dbReference>
<protein>
    <recommendedName>
        <fullName evidence="1">Sirohydrochlorin cobaltochelatase</fullName>
        <ecNumber evidence="1">4.99.1.3</ecNumber>
    </recommendedName>
</protein>
<dbReference type="Proteomes" id="UP001163056">
    <property type="component" value="Unassembled WGS sequence"/>
</dbReference>
<dbReference type="Pfam" id="PF06180">
    <property type="entry name" value="CbiK"/>
    <property type="match status" value="1"/>
</dbReference>
<dbReference type="RefSeq" id="WP_088498981.1">
    <property type="nucleotide sequence ID" value="NZ_BRQK01000004.1"/>
</dbReference>
<dbReference type="GO" id="GO:0019251">
    <property type="term" value="P:anaerobic cobalamin biosynthetic process"/>
    <property type="evidence" value="ECO:0007669"/>
    <property type="project" value="UniProtKB-UniRule"/>
</dbReference>
<dbReference type="Gene3D" id="3.40.50.1400">
    <property type="match status" value="2"/>
</dbReference>
<dbReference type="EC" id="4.99.1.3" evidence="1"/>
<comment type="similarity">
    <text evidence="1">Belongs to the CbiK family.</text>
</comment>
<feature type="binding site" evidence="3">
    <location>
        <position position="10"/>
    </location>
    <ligand>
        <name>Co(2+)</name>
        <dbReference type="ChEBI" id="CHEBI:48828"/>
    </ligand>
</feature>